<gene>
    <name evidence="3" type="ORF">G8N86_003832</name>
</gene>
<dbReference type="EMBL" id="DAAVHW010000015">
    <property type="protein sequence ID" value="HAF4861302.1"/>
    <property type="molecule type" value="Genomic_DNA"/>
</dbReference>
<dbReference type="Pfam" id="PF16583">
    <property type="entry name" value="ZirS_C"/>
    <property type="match status" value="1"/>
</dbReference>
<feature type="domain" description="Zinc-regulated secreted antivirulence protein C-terminal" evidence="2">
    <location>
        <begin position="140"/>
        <end position="283"/>
    </location>
</feature>
<feature type="chain" id="PRO_5027839569" description="Zinc-regulated secreted antivirulence protein C-terminal domain-containing protein" evidence="1">
    <location>
        <begin position="25"/>
        <end position="284"/>
    </location>
</feature>
<dbReference type="InterPro" id="IPR013783">
    <property type="entry name" value="Ig-like_fold"/>
</dbReference>
<organism evidence="3">
    <name type="scientific">Salmonella enterica</name>
    <name type="common">Salmonella choleraesuis</name>
    <dbReference type="NCBI Taxonomy" id="28901"/>
    <lineage>
        <taxon>Bacteria</taxon>
        <taxon>Pseudomonadati</taxon>
        <taxon>Pseudomonadota</taxon>
        <taxon>Gammaproteobacteria</taxon>
        <taxon>Enterobacterales</taxon>
        <taxon>Enterobacteriaceae</taxon>
        <taxon>Salmonella</taxon>
    </lineage>
</organism>
<reference evidence="3" key="1">
    <citation type="journal article" date="2018" name="Genome Biol.">
        <title>SKESA: strategic k-mer extension for scrupulous assemblies.</title>
        <authorList>
            <person name="Souvorov A."/>
            <person name="Agarwala R."/>
            <person name="Lipman D.J."/>
        </authorList>
    </citation>
    <scope>NUCLEOTIDE SEQUENCE</scope>
    <source>
        <strain evidence="3">MA.CK_98/00012105</strain>
    </source>
</reference>
<reference evidence="3" key="2">
    <citation type="submission" date="2020-02" db="EMBL/GenBank/DDBJ databases">
        <authorList>
            <consortium name="NCBI Pathogen Detection Project"/>
        </authorList>
    </citation>
    <scope>NUCLEOTIDE SEQUENCE</scope>
    <source>
        <strain evidence="3">MA.CK_98/00012105</strain>
    </source>
</reference>
<evidence type="ECO:0000313" key="3">
    <source>
        <dbReference type="EMBL" id="HAF4861302.1"/>
    </source>
</evidence>
<name>A0A748FC60_SALER</name>
<evidence type="ECO:0000259" key="2">
    <source>
        <dbReference type="Pfam" id="PF16583"/>
    </source>
</evidence>
<evidence type="ECO:0000256" key="1">
    <source>
        <dbReference type="SAM" id="SignalP"/>
    </source>
</evidence>
<protein>
    <recommendedName>
        <fullName evidence="2">Zinc-regulated secreted antivirulence protein C-terminal domain-containing protein</fullName>
    </recommendedName>
</protein>
<comment type="caution">
    <text evidence="3">The sequence shown here is derived from an EMBL/GenBank/DDBJ whole genome shotgun (WGS) entry which is preliminary data.</text>
</comment>
<accession>A0A748FC60</accession>
<dbReference type="InterPro" id="IPR032262">
    <property type="entry name" value="ZirS_C"/>
</dbReference>
<dbReference type="AlphaFoldDB" id="A0A748FC60"/>
<keyword evidence="1" id="KW-0732">Signal</keyword>
<feature type="signal peptide" evidence="1">
    <location>
        <begin position="1"/>
        <end position="24"/>
    </location>
</feature>
<dbReference type="Gene3D" id="2.60.40.10">
    <property type="entry name" value="Immunoglobulins"/>
    <property type="match status" value="1"/>
</dbReference>
<proteinExistence type="predicted"/>
<sequence>MRMSKHNLIIYSLLLAAAPISVLAAAPISVLADSSTTSAATVGMFSPPTAPSVGHRPGTPRDTYELQFNGLGFSIEKYTPFPGMTIARNARNVGIRDPDNNYQSAETFTTVCTYYQINKDNSQHILKREKPCEHKFNIQKEHRGSKIKLEIYNETDMASASGYTPVPSVSEFQYIETETISNTPSPDLTVMSIDKSVLSPSESATITTIVKDIDGNPVNEVHINKTVARENLKGLWDYGPLKKENVPGKYTQVITYRGHSNERIDISFKYAMSFTKEISIRGRL</sequence>